<dbReference type="AlphaFoldDB" id="A0A0S4TXL5"/>
<protein>
    <submittedName>
        <fullName evidence="1">Hypothethical protein</fullName>
    </submittedName>
</protein>
<organism evidence="1">
    <name type="scientific">Ralstonia solanacearum</name>
    <name type="common">Pseudomonas solanacearum</name>
    <dbReference type="NCBI Taxonomy" id="305"/>
    <lineage>
        <taxon>Bacteria</taxon>
        <taxon>Pseudomonadati</taxon>
        <taxon>Pseudomonadota</taxon>
        <taxon>Betaproteobacteria</taxon>
        <taxon>Burkholderiales</taxon>
        <taxon>Burkholderiaceae</taxon>
        <taxon>Ralstonia</taxon>
        <taxon>Ralstonia solanacearum species complex</taxon>
    </lineage>
</organism>
<reference evidence="1" key="1">
    <citation type="submission" date="2015-10" db="EMBL/GenBank/DDBJ databases">
        <authorList>
            <person name="Gilbert D.G."/>
        </authorList>
    </citation>
    <scope>NUCLEOTIDE SEQUENCE</scope>
    <source>
        <strain evidence="1">Phyl III-seqv23</strain>
    </source>
</reference>
<sequence>MPNRLTVDMLVHVVPQKAGLLSLGVIEQAGGVSAFAPRRGGTCRRRPSRSST</sequence>
<proteinExistence type="predicted"/>
<evidence type="ECO:0000313" key="1">
    <source>
        <dbReference type="EMBL" id="CUV14419.1"/>
    </source>
</evidence>
<gene>
    <name evidence="1" type="ORF">RUN39_v1_800011</name>
</gene>
<dbReference type="EMBL" id="LN899819">
    <property type="protein sequence ID" value="CUV14419.1"/>
    <property type="molecule type" value="Genomic_DNA"/>
</dbReference>
<name>A0A0S4TXL5_RALSL</name>
<accession>A0A0S4TXL5</accession>